<dbReference type="EMBL" id="JAAGAX010000006">
    <property type="protein sequence ID" value="KAF2309591.1"/>
    <property type="molecule type" value="Genomic_DNA"/>
</dbReference>
<dbReference type="InterPro" id="IPR023214">
    <property type="entry name" value="HAD_sf"/>
</dbReference>
<dbReference type="PANTHER" id="PTHR10788:SF113">
    <property type="entry name" value="TREHALOSE 6-PHOSPHATE PHOSPHATASE"/>
    <property type="match status" value="1"/>
</dbReference>
<comment type="similarity">
    <text evidence="2">In the C-terminal section; belongs to the trehalose phosphatase family.</text>
</comment>
<proteinExistence type="inferred from homology"/>
<comment type="pathway">
    <text evidence="3">Glycan biosynthesis; trehalose biosynthesis.</text>
</comment>
<dbReference type="GO" id="GO:0005829">
    <property type="term" value="C:cytosol"/>
    <property type="evidence" value="ECO:0007669"/>
    <property type="project" value="TreeGrafter"/>
</dbReference>
<comment type="similarity">
    <text evidence="3">Belongs to the trehalose phosphatase family.</text>
</comment>
<evidence type="ECO:0000313" key="5">
    <source>
        <dbReference type="EMBL" id="KAF2309591.1"/>
    </source>
</evidence>
<feature type="region of interest" description="Disordered" evidence="4">
    <location>
        <begin position="316"/>
        <end position="340"/>
    </location>
</feature>
<comment type="cofactor">
    <cofactor evidence="3">
        <name>a divalent metal cation</name>
        <dbReference type="ChEBI" id="CHEBI:60240"/>
    </cofactor>
</comment>
<sequence length="340" mass="37943">MNEAISMSDSEKQLRHEKHYRYVSTHDVAYWSRSFFQDMERCCRDHFRRHCWGIGLSFGFRVVALDPNFRKLSIDAIVSAYLRSKNRAILLDYDGTIMPQTSINRTPSQEVISIINALCSDVKNTIFIVSGRGRESLGKWFSPCKKLGIAAEHGFFMRWSVDEHWETCGQSSDFGWIQIAEPVMKLYTESTDGSSIETKESALVWHHRDADPGFGASQAKEMLDHLESVLANEPVAVKSGQFIVEVKPQADFVLCVGDDRSDEDMFEIIGNAITSGVLSSSTSVFACTVGQKPSKAKYYLDDTTDVINMLEALADASDSAPSPGSSPWNQPLQLNEIAAS</sequence>
<dbReference type="FunFam" id="3.40.50.1000:FF:000054">
    <property type="entry name" value="alpha,alpha-trehalose-phosphate synthase [UDP-forming] 6"/>
    <property type="match status" value="1"/>
</dbReference>
<evidence type="ECO:0000256" key="3">
    <source>
        <dbReference type="RuleBase" id="RU361117"/>
    </source>
</evidence>
<dbReference type="SUPFAM" id="SSF53756">
    <property type="entry name" value="UDP-Glycosyltransferase/glycogen phosphorylase"/>
    <property type="match status" value="1"/>
</dbReference>
<organism evidence="5 6">
    <name type="scientific">Hevea brasiliensis</name>
    <name type="common">Para rubber tree</name>
    <name type="synonym">Siphonia brasiliensis</name>
    <dbReference type="NCBI Taxonomy" id="3981"/>
    <lineage>
        <taxon>Eukaryota</taxon>
        <taxon>Viridiplantae</taxon>
        <taxon>Streptophyta</taxon>
        <taxon>Embryophyta</taxon>
        <taxon>Tracheophyta</taxon>
        <taxon>Spermatophyta</taxon>
        <taxon>Magnoliopsida</taxon>
        <taxon>eudicotyledons</taxon>
        <taxon>Gunneridae</taxon>
        <taxon>Pentapetalae</taxon>
        <taxon>rosids</taxon>
        <taxon>fabids</taxon>
        <taxon>Malpighiales</taxon>
        <taxon>Euphorbiaceae</taxon>
        <taxon>Crotonoideae</taxon>
        <taxon>Micrandreae</taxon>
        <taxon>Hevea</taxon>
    </lineage>
</organism>
<reference evidence="5 6" key="1">
    <citation type="journal article" date="2020" name="Mol. Plant">
        <title>The Chromosome-Based Rubber Tree Genome Provides New Insights into Spurge Genome Evolution and Rubber Biosynthesis.</title>
        <authorList>
            <person name="Liu J."/>
            <person name="Shi C."/>
            <person name="Shi C.C."/>
            <person name="Li W."/>
            <person name="Zhang Q.J."/>
            <person name="Zhang Y."/>
            <person name="Li K."/>
            <person name="Lu H.F."/>
            <person name="Shi C."/>
            <person name="Zhu S.T."/>
            <person name="Xiao Z.Y."/>
            <person name="Nan H."/>
            <person name="Yue Y."/>
            <person name="Zhu X.G."/>
            <person name="Wu Y."/>
            <person name="Hong X.N."/>
            <person name="Fan G.Y."/>
            <person name="Tong Y."/>
            <person name="Zhang D."/>
            <person name="Mao C.L."/>
            <person name="Liu Y.L."/>
            <person name="Hao S.J."/>
            <person name="Liu W.Q."/>
            <person name="Lv M.Q."/>
            <person name="Zhang H.B."/>
            <person name="Liu Y."/>
            <person name="Hu-Tang G.R."/>
            <person name="Wang J.P."/>
            <person name="Wang J.H."/>
            <person name="Sun Y.H."/>
            <person name="Ni S.B."/>
            <person name="Chen W.B."/>
            <person name="Zhang X.C."/>
            <person name="Jiao Y.N."/>
            <person name="Eichler E.E."/>
            <person name="Li G.H."/>
            <person name="Liu X."/>
            <person name="Gao L.Z."/>
        </authorList>
    </citation>
    <scope>NUCLEOTIDE SEQUENCE [LARGE SCALE GENOMIC DNA]</scope>
    <source>
        <strain evidence="6">cv. GT1</strain>
        <tissue evidence="5">Leaf</tissue>
    </source>
</reference>
<name>A0A6A6M787_HEVBR</name>
<keyword evidence="3" id="KW-0378">Hydrolase</keyword>
<keyword evidence="6" id="KW-1185">Reference proteome</keyword>
<dbReference type="UniPathway" id="UPA00299"/>
<dbReference type="FunFam" id="3.40.50.1000:FF:000052">
    <property type="entry name" value="Alpha,alpha-trehalose-phosphate synthase [UDP-forming] 6"/>
    <property type="match status" value="1"/>
</dbReference>
<comment type="caution">
    <text evidence="5">The sequence shown here is derived from an EMBL/GenBank/DDBJ whole genome shotgun (WGS) entry which is preliminary data.</text>
</comment>
<protein>
    <recommendedName>
        <fullName evidence="3">Trehalose 6-phosphate phosphatase</fullName>
        <ecNumber evidence="3">3.1.3.12</ecNumber>
    </recommendedName>
</protein>
<dbReference type="Proteomes" id="UP000467840">
    <property type="component" value="Chromosome 14"/>
</dbReference>
<dbReference type="InterPro" id="IPR001830">
    <property type="entry name" value="Glyco_trans_20"/>
</dbReference>
<gene>
    <name evidence="5" type="ORF">GH714_003986</name>
</gene>
<evidence type="ECO:0000256" key="1">
    <source>
        <dbReference type="ARBA" id="ARBA00005409"/>
    </source>
</evidence>
<dbReference type="CDD" id="cd01627">
    <property type="entry name" value="HAD_TPP"/>
    <property type="match status" value="1"/>
</dbReference>
<dbReference type="InterPro" id="IPR036412">
    <property type="entry name" value="HAD-like_sf"/>
</dbReference>
<feature type="compositionally biased region" description="Low complexity" evidence="4">
    <location>
        <begin position="316"/>
        <end position="327"/>
    </location>
</feature>
<evidence type="ECO:0000313" key="6">
    <source>
        <dbReference type="Proteomes" id="UP000467840"/>
    </source>
</evidence>
<comment type="similarity">
    <text evidence="1">In the N-terminal section; belongs to the glycosyltransferase 20 family.</text>
</comment>
<dbReference type="Gene3D" id="3.40.50.1000">
    <property type="entry name" value="HAD superfamily/HAD-like"/>
    <property type="match status" value="2"/>
</dbReference>
<dbReference type="GO" id="GO:0004805">
    <property type="term" value="F:trehalose-phosphatase activity"/>
    <property type="evidence" value="ECO:0007669"/>
    <property type="project" value="UniProtKB-EC"/>
</dbReference>
<dbReference type="InterPro" id="IPR003337">
    <property type="entry name" value="Trehalose_PPase"/>
</dbReference>
<comment type="function">
    <text evidence="3">Removes the phosphate from trehalose 6-phosphate to produce free trehalose.</text>
</comment>
<dbReference type="EC" id="3.1.3.12" evidence="3"/>
<evidence type="ECO:0000256" key="2">
    <source>
        <dbReference type="ARBA" id="ARBA00006330"/>
    </source>
</evidence>
<dbReference type="GO" id="GO:0005992">
    <property type="term" value="P:trehalose biosynthetic process"/>
    <property type="evidence" value="ECO:0007669"/>
    <property type="project" value="UniProtKB-UniPathway"/>
</dbReference>
<dbReference type="PANTHER" id="PTHR10788">
    <property type="entry name" value="TREHALOSE-6-PHOSPHATE SYNTHASE"/>
    <property type="match status" value="1"/>
</dbReference>
<evidence type="ECO:0000256" key="4">
    <source>
        <dbReference type="SAM" id="MobiDB-lite"/>
    </source>
</evidence>
<accession>A0A6A6M787</accession>
<comment type="catalytic activity">
    <reaction evidence="3">
        <text>alpha,alpha-trehalose 6-phosphate + H2O = alpha,alpha-trehalose + phosphate</text>
        <dbReference type="Rhea" id="RHEA:23420"/>
        <dbReference type="ChEBI" id="CHEBI:15377"/>
        <dbReference type="ChEBI" id="CHEBI:16551"/>
        <dbReference type="ChEBI" id="CHEBI:43474"/>
        <dbReference type="ChEBI" id="CHEBI:58429"/>
        <dbReference type="EC" id="3.1.3.12"/>
    </reaction>
</comment>
<dbReference type="SUPFAM" id="SSF56784">
    <property type="entry name" value="HAD-like"/>
    <property type="match status" value="1"/>
</dbReference>
<dbReference type="Pfam" id="PF02358">
    <property type="entry name" value="Trehalose_PPase"/>
    <property type="match status" value="1"/>
</dbReference>
<dbReference type="NCBIfam" id="TIGR00685">
    <property type="entry name" value="T6PP"/>
    <property type="match status" value="1"/>
</dbReference>
<dbReference type="AlphaFoldDB" id="A0A6A6M787"/>